<reference evidence="1 2" key="1">
    <citation type="journal article" date="2008" name="PLoS Genet.">
        <title>Genomic islands in the pathogenic filamentous fungus Aspergillus fumigatus.</title>
        <authorList>
            <person name="Fedorova N.D."/>
            <person name="Khaldi N."/>
            <person name="Joardar V.S."/>
            <person name="Maiti R."/>
            <person name="Amedeo P."/>
            <person name="Anderson M.J."/>
            <person name="Crabtree J."/>
            <person name="Silva J.C."/>
            <person name="Badger J.H."/>
            <person name="Albarraq A."/>
            <person name="Angiuoli S."/>
            <person name="Bussey H."/>
            <person name="Bowyer P."/>
            <person name="Cotty P.J."/>
            <person name="Dyer P.S."/>
            <person name="Egan A."/>
            <person name="Galens K."/>
            <person name="Fraser-Liggett C.M."/>
            <person name="Haas B.J."/>
            <person name="Inman J.M."/>
            <person name="Kent R."/>
            <person name="Lemieux S."/>
            <person name="Malavazi I."/>
            <person name="Orvis J."/>
            <person name="Roemer T."/>
            <person name="Ronning C.M."/>
            <person name="Sundaram J.P."/>
            <person name="Sutton G."/>
            <person name="Turner G."/>
            <person name="Venter J.C."/>
            <person name="White O.R."/>
            <person name="Whitty B.R."/>
            <person name="Youngman P."/>
            <person name="Wolfe K.H."/>
            <person name="Goldman G.H."/>
            <person name="Wortman J.R."/>
            <person name="Jiang B."/>
            <person name="Denning D.W."/>
            <person name="Nierman W.C."/>
        </authorList>
    </citation>
    <scope>NUCLEOTIDE SEQUENCE [LARGE SCALE GENOMIC DNA]</scope>
    <source>
        <strain evidence="2">CBS 144.89 / FGSC A1163 / CEA10</strain>
    </source>
</reference>
<gene>
    <name evidence="1" type="ORF">AFUB_048280</name>
</gene>
<protein>
    <submittedName>
        <fullName evidence="1">Uncharacterized protein</fullName>
    </submittedName>
</protein>
<dbReference type="AlphaFoldDB" id="B0XXG8"/>
<keyword evidence="2" id="KW-1185">Reference proteome</keyword>
<proteinExistence type="predicted"/>
<dbReference type="Proteomes" id="UP000001699">
    <property type="component" value="Unassembled WGS sequence"/>
</dbReference>
<evidence type="ECO:0000313" key="2">
    <source>
        <dbReference type="Proteomes" id="UP000001699"/>
    </source>
</evidence>
<name>B0XXG8_ASPFC</name>
<dbReference type="EMBL" id="DS499596">
    <property type="protein sequence ID" value="EDP53642.1"/>
    <property type="molecule type" value="Genomic_DNA"/>
</dbReference>
<accession>B0XXG8</accession>
<organism evidence="1 2">
    <name type="scientific">Aspergillus fumigatus (strain CBS 144.89 / FGSC A1163 / CEA10)</name>
    <name type="common">Neosartorya fumigata</name>
    <dbReference type="NCBI Taxonomy" id="451804"/>
    <lineage>
        <taxon>Eukaryota</taxon>
        <taxon>Fungi</taxon>
        <taxon>Dikarya</taxon>
        <taxon>Ascomycota</taxon>
        <taxon>Pezizomycotina</taxon>
        <taxon>Eurotiomycetes</taxon>
        <taxon>Eurotiomycetidae</taxon>
        <taxon>Eurotiales</taxon>
        <taxon>Aspergillaceae</taxon>
        <taxon>Aspergillus</taxon>
        <taxon>Aspergillus subgen. Fumigati</taxon>
    </lineage>
</organism>
<dbReference type="VEuPathDB" id="FungiDB:AFUB_048280"/>
<evidence type="ECO:0000313" key="1">
    <source>
        <dbReference type="EMBL" id="EDP53642.1"/>
    </source>
</evidence>
<sequence length="112" mass="12670">MKQFPHMEQQETYLSSIALSSLRSTDIKIPKCCAETKPRRKIAPFATPTRRRLSQFEIISPSFIVNANFEVNYKVFRDFAAAAQCLPKGQDEPQAQEGSSPSHMMRLCASCK</sequence>
<dbReference type="HOGENOM" id="CLU_2145289_0_0_1"/>